<dbReference type="NCBIfam" id="TIGR00513">
    <property type="entry name" value="accA"/>
    <property type="match status" value="1"/>
</dbReference>
<dbReference type="Pfam" id="PF01039">
    <property type="entry name" value="Carboxyl_trans"/>
    <property type="match status" value="1"/>
</dbReference>
<dbReference type="GO" id="GO:0005524">
    <property type="term" value="F:ATP binding"/>
    <property type="evidence" value="ECO:0007669"/>
    <property type="project" value="UniProtKB-KW"/>
</dbReference>
<comment type="pathway">
    <text evidence="2 17">Lipid metabolism; malonyl-CoA biosynthesis; malonyl-CoA from acetyl-CoA: step 1/1.</text>
</comment>
<evidence type="ECO:0000256" key="19">
    <source>
        <dbReference type="SAM" id="MobiDB-lite"/>
    </source>
</evidence>
<evidence type="ECO:0000256" key="8">
    <source>
        <dbReference type="ARBA" id="ARBA00022679"/>
    </source>
</evidence>
<comment type="similarity">
    <text evidence="3">In the C-terminal section; belongs to the AccA family.</text>
</comment>
<dbReference type="InterPro" id="IPR011763">
    <property type="entry name" value="COA_CT_C"/>
</dbReference>
<dbReference type="GO" id="GO:0009317">
    <property type="term" value="C:acetyl-CoA carboxylase complex"/>
    <property type="evidence" value="ECO:0007669"/>
    <property type="project" value="InterPro"/>
</dbReference>
<feature type="region of interest" description="Disordered" evidence="19">
    <location>
        <begin position="275"/>
        <end position="311"/>
    </location>
</feature>
<evidence type="ECO:0000256" key="10">
    <source>
        <dbReference type="ARBA" id="ARBA00022771"/>
    </source>
</evidence>
<dbReference type="GO" id="GO:2001295">
    <property type="term" value="P:malonyl-CoA biosynthetic process"/>
    <property type="evidence" value="ECO:0007669"/>
    <property type="project" value="UniProtKB-UniRule"/>
</dbReference>
<dbReference type="EMBL" id="QTTT01000001">
    <property type="protein sequence ID" value="REE97577.1"/>
    <property type="molecule type" value="Genomic_DNA"/>
</dbReference>
<comment type="cofactor">
    <cofactor evidence="18">
        <name>Zn(2+)</name>
        <dbReference type="ChEBI" id="CHEBI:29105"/>
    </cofactor>
    <text evidence="18">Binds 1 zinc ion per subunit.</text>
</comment>
<evidence type="ECO:0000256" key="7">
    <source>
        <dbReference type="ARBA" id="ARBA00022516"/>
    </source>
</evidence>
<evidence type="ECO:0000256" key="16">
    <source>
        <dbReference type="ARBA" id="ARBA00049152"/>
    </source>
</evidence>
<keyword evidence="14 17" id="KW-0275">Fatty acid biosynthesis</keyword>
<dbReference type="PANTHER" id="PTHR42853">
    <property type="entry name" value="ACETYL-COENZYME A CARBOXYLASE CARBOXYL TRANSFERASE SUBUNIT ALPHA"/>
    <property type="match status" value="1"/>
</dbReference>
<comment type="subunit">
    <text evidence="17">Acetyl-CoA carboxylase is a heterohexamer composed of biotin carboxyl carrier protein (AccB), biotin carboxylase (AccC) and two subunits each of ACCase subunit alpha (AccA) and ACCase subunit beta (AccD).</text>
</comment>
<keyword evidence="7 17" id="KW-0444">Lipid biosynthesis</keyword>
<proteinExistence type="inferred from homology"/>
<dbReference type="InterPro" id="IPR034733">
    <property type="entry name" value="AcCoA_carboxyl_beta"/>
</dbReference>
<dbReference type="InterPro" id="IPR001095">
    <property type="entry name" value="Acetyl_CoA_COase_a_su"/>
</dbReference>
<dbReference type="NCBIfam" id="NF004344">
    <property type="entry name" value="PRK05724.1"/>
    <property type="match status" value="1"/>
</dbReference>
<feature type="binding site" evidence="18">
    <location>
        <position position="43"/>
    </location>
    <ligand>
        <name>Zn(2+)</name>
        <dbReference type="ChEBI" id="CHEBI:29105"/>
    </ligand>
</feature>
<sequence>MTAEPTHRRPVVIGPRRWARCAGCGLTVYVPKLDRALGVCPECGHHHRLGAAVRLRRLLDPGSFVPSPERIAGTDPLGFADRVPYTARLATARTRTGLDDAVVAGRGTLGRHPVVVAAMDFSFMGGSMGSAVGETITRAAETALATRTPLLLLAASGGARMQEGALSLMQMAKTAQAMQRCRRSGILTVSVLTDPVFGGVTASFATLADLVVAEPGALIGFAGPRVIESATGRPLPPGFQTAEYLLEHGMLDRVEPRLTLRPLLTRVLSLHRAATPDRGHGAETPSWESVPALDRPPNSRRRSPWQTVRAARDTRRPTTLDYIHLMCDDFVELHGDRCHGDDPAIVGGLASLGPRNVMVIGHQKGHDTAELVARNFGMPHPEGYRKVLRLARLAERLRLPVVTLVDTQGAAPGIGAEQRGQGQAIAETLAGLAELTVPVVATITGEGGSGGALALALADRVLMLGNAWYSVISPESCSVILLGDASRAETMAARLRLTAPELLRLRVIDRILPEPSGGAQSSPAAMADTLRAAVLDTLDELSGLAPGDLITRRHQRFRRLGEVTHA</sequence>
<evidence type="ECO:0000256" key="1">
    <source>
        <dbReference type="ARBA" id="ARBA00004496"/>
    </source>
</evidence>
<dbReference type="RefSeq" id="WP_116023054.1">
    <property type="nucleotide sequence ID" value="NZ_QTTT01000001.1"/>
</dbReference>
<comment type="subcellular location">
    <subcellularLocation>
        <location evidence="1 17">Cytoplasm</location>
    </subcellularLocation>
</comment>
<comment type="similarity">
    <text evidence="4">In the N-terminal section; belongs to the AccD/PCCB family.</text>
</comment>
<evidence type="ECO:0000256" key="3">
    <source>
        <dbReference type="ARBA" id="ARBA00006276"/>
    </source>
</evidence>
<dbReference type="NCBIfam" id="NF041504">
    <property type="entry name" value="AccA_sub"/>
    <property type="match status" value="1"/>
</dbReference>
<comment type="subunit">
    <text evidence="5">Acetyl-CoA carboxylase is a heterotetramer composed of biotin carboxyl carrier protein (AccB), biotin carboxylase (AccC) and two subunits of ACCase subunit beta/alpha.</text>
</comment>
<dbReference type="PANTHER" id="PTHR42853:SF3">
    <property type="entry name" value="ACETYL-COENZYME A CARBOXYLASE CARBOXYL TRANSFERASE SUBUNIT ALPHA, CHLOROPLASTIC"/>
    <property type="match status" value="1"/>
</dbReference>
<evidence type="ECO:0000256" key="5">
    <source>
        <dbReference type="ARBA" id="ARBA00011664"/>
    </source>
</evidence>
<feature type="binding site" evidence="18">
    <location>
        <position position="24"/>
    </location>
    <ligand>
        <name>Zn(2+)</name>
        <dbReference type="ChEBI" id="CHEBI:29105"/>
    </ligand>
</feature>
<keyword evidence="11 17" id="KW-0276">Fatty acid metabolism</keyword>
<keyword evidence="6 17" id="KW-0963">Cytoplasm</keyword>
<dbReference type="PRINTS" id="PR01069">
    <property type="entry name" value="ACCCTRFRASEA"/>
</dbReference>
<dbReference type="SUPFAM" id="SSF52096">
    <property type="entry name" value="ClpP/crotonase"/>
    <property type="match status" value="2"/>
</dbReference>
<dbReference type="Pfam" id="PF03255">
    <property type="entry name" value="ACCA"/>
    <property type="match status" value="1"/>
</dbReference>
<evidence type="ECO:0000256" key="4">
    <source>
        <dbReference type="ARBA" id="ARBA00010284"/>
    </source>
</evidence>
<evidence type="ECO:0000256" key="2">
    <source>
        <dbReference type="ARBA" id="ARBA00004956"/>
    </source>
</evidence>
<evidence type="ECO:0000313" key="23">
    <source>
        <dbReference type="Proteomes" id="UP000256661"/>
    </source>
</evidence>
<keyword evidence="12 17" id="KW-0067">ATP-binding</keyword>
<evidence type="ECO:0000313" key="22">
    <source>
        <dbReference type="EMBL" id="REE97577.1"/>
    </source>
</evidence>
<keyword evidence="9 17" id="KW-0547">Nucleotide-binding</keyword>
<evidence type="ECO:0000259" key="20">
    <source>
        <dbReference type="PROSITE" id="PS50980"/>
    </source>
</evidence>
<keyword evidence="13 17" id="KW-0443">Lipid metabolism</keyword>
<evidence type="ECO:0000256" key="18">
    <source>
        <dbReference type="HAMAP-Rule" id="MF_01395"/>
    </source>
</evidence>
<feature type="domain" description="CoA carboxyltransferase C-terminal" evidence="21">
    <location>
        <begin position="292"/>
        <end position="540"/>
    </location>
</feature>
<dbReference type="HAMAP" id="MF_00823">
    <property type="entry name" value="AcetylCoA_CT_alpha"/>
    <property type="match status" value="1"/>
</dbReference>
<evidence type="ECO:0000256" key="12">
    <source>
        <dbReference type="ARBA" id="ARBA00022840"/>
    </source>
</evidence>
<keyword evidence="10 18" id="KW-0863">Zinc-finger</keyword>
<name>A0A3D9SPN6_9ACTN</name>
<evidence type="ECO:0000256" key="13">
    <source>
        <dbReference type="ARBA" id="ARBA00023098"/>
    </source>
</evidence>
<dbReference type="GO" id="GO:0006633">
    <property type="term" value="P:fatty acid biosynthetic process"/>
    <property type="evidence" value="ECO:0007669"/>
    <property type="project" value="UniProtKB-KW"/>
</dbReference>
<dbReference type="AlphaFoldDB" id="A0A3D9SPN6"/>
<comment type="caution">
    <text evidence="22">The sequence shown here is derived from an EMBL/GenBank/DDBJ whole genome shotgun (WGS) entry which is preliminary data.</text>
</comment>
<keyword evidence="23" id="KW-1185">Reference proteome</keyword>
<comment type="similarity">
    <text evidence="17">Belongs to the AccA family.</text>
</comment>
<evidence type="ECO:0000256" key="9">
    <source>
        <dbReference type="ARBA" id="ARBA00022741"/>
    </source>
</evidence>
<dbReference type="Proteomes" id="UP000256661">
    <property type="component" value="Unassembled WGS sequence"/>
</dbReference>
<dbReference type="EC" id="2.1.3.15" evidence="17"/>
<dbReference type="GO" id="GO:0008270">
    <property type="term" value="F:zinc ion binding"/>
    <property type="evidence" value="ECO:0007669"/>
    <property type="project" value="UniProtKB-UniRule"/>
</dbReference>
<evidence type="ECO:0000256" key="17">
    <source>
        <dbReference type="HAMAP-Rule" id="MF_00823"/>
    </source>
</evidence>
<dbReference type="HAMAP" id="MF_01395">
    <property type="entry name" value="AcetylCoA_CT_beta"/>
    <property type="match status" value="1"/>
</dbReference>
<dbReference type="InterPro" id="IPR011762">
    <property type="entry name" value="COA_CT_N"/>
</dbReference>
<dbReference type="InterPro" id="IPR029045">
    <property type="entry name" value="ClpP/crotonase-like_dom_sf"/>
</dbReference>
<keyword evidence="18" id="KW-0479">Metal-binding</keyword>
<comment type="catalytic activity">
    <reaction evidence="16 17">
        <text>N(6)-carboxybiotinyl-L-lysyl-[protein] + acetyl-CoA = N(6)-biotinyl-L-lysyl-[protein] + malonyl-CoA</text>
        <dbReference type="Rhea" id="RHEA:54728"/>
        <dbReference type="Rhea" id="RHEA-COMP:10505"/>
        <dbReference type="Rhea" id="RHEA-COMP:10506"/>
        <dbReference type="ChEBI" id="CHEBI:57288"/>
        <dbReference type="ChEBI" id="CHEBI:57384"/>
        <dbReference type="ChEBI" id="CHEBI:83144"/>
        <dbReference type="ChEBI" id="CHEBI:83145"/>
        <dbReference type="EC" id="2.1.3.15"/>
    </reaction>
</comment>
<accession>A0A3D9SPN6</accession>
<feature type="binding site" evidence="18">
    <location>
        <position position="21"/>
    </location>
    <ligand>
        <name>Zn(2+)</name>
        <dbReference type="ChEBI" id="CHEBI:29105"/>
    </ligand>
</feature>
<evidence type="ECO:0000259" key="21">
    <source>
        <dbReference type="PROSITE" id="PS50989"/>
    </source>
</evidence>
<keyword evidence="8 17" id="KW-0808">Transferase</keyword>
<feature type="zinc finger region" description="C4-type" evidence="18">
    <location>
        <begin position="21"/>
        <end position="43"/>
    </location>
</feature>
<protein>
    <recommendedName>
        <fullName evidence="17 18">Multifunctional fusion protein</fullName>
    </recommendedName>
    <domain>
        <recommendedName>
            <fullName evidence="17">Acetyl-coenzyme A carboxylase carboxyl transferase subunit alpha</fullName>
            <shortName evidence="17">ACCase subunit alpha</shortName>
            <shortName evidence="17">Acetyl-CoA carboxylase carboxyltransferase subunit alpha</shortName>
            <ecNumber evidence="17">2.1.3.15</ecNumber>
        </recommendedName>
    </domain>
    <domain>
        <recommendedName>
            <fullName evidence="18">Acetyl-coenzyme A carboxylase carboxyl transferase subunit beta</fullName>
            <shortName evidence="18">ACCase subunit beta</shortName>
            <shortName evidence="18">Acetyl-CoA carboxylase carboxyltransferase subunit beta</shortName>
        </recommendedName>
    </domain>
</protein>
<dbReference type="PROSITE" id="PS50980">
    <property type="entry name" value="COA_CT_NTER"/>
    <property type="match status" value="1"/>
</dbReference>
<dbReference type="OrthoDB" id="9772975at2"/>
<reference evidence="22 23" key="1">
    <citation type="submission" date="2018-08" db="EMBL/GenBank/DDBJ databases">
        <title>Sequencing the genomes of 1000 actinobacteria strains.</title>
        <authorList>
            <person name="Klenk H.-P."/>
        </authorList>
    </citation>
    <scope>NUCLEOTIDE SEQUENCE [LARGE SCALE GENOMIC DNA]</scope>
    <source>
        <strain evidence="22 23">DSM 43927</strain>
    </source>
</reference>
<dbReference type="PROSITE" id="PS50989">
    <property type="entry name" value="COA_CT_CTER"/>
    <property type="match status" value="1"/>
</dbReference>
<dbReference type="GO" id="GO:0016743">
    <property type="term" value="F:carboxyl- or carbamoyltransferase activity"/>
    <property type="evidence" value="ECO:0007669"/>
    <property type="project" value="UniProtKB-UniRule"/>
</dbReference>
<feature type="domain" description="CoA carboxyltransferase N-terminal" evidence="20">
    <location>
        <begin position="17"/>
        <end position="286"/>
    </location>
</feature>
<comment type="function">
    <text evidence="15 18">Component of the acetyl coenzyme A carboxylase (ACC) complex. Biotin carboxylase (BC) catalyzes the carboxylation of biotin on its carrier protein (BCCP) and then the CO(2) group is transferred by the transcarboxylase to acetyl-CoA to form malonyl-CoA.</text>
</comment>
<organism evidence="22 23">
    <name type="scientific">Thermomonospora umbrina</name>
    <dbReference type="NCBI Taxonomy" id="111806"/>
    <lineage>
        <taxon>Bacteria</taxon>
        <taxon>Bacillati</taxon>
        <taxon>Actinomycetota</taxon>
        <taxon>Actinomycetes</taxon>
        <taxon>Streptosporangiales</taxon>
        <taxon>Thermomonosporaceae</taxon>
        <taxon>Thermomonospora</taxon>
    </lineage>
</organism>
<keyword evidence="18" id="KW-0862">Zinc</keyword>
<comment type="similarity">
    <text evidence="18">Belongs to the AccD/PCCB family.</text>
</comment>
<dbReference type="GO" id="GO:0003989">
    <property type="term" value="F:acetyl-CoA carboxylase activity"/>
    <property type="evidence" value="ECO:0007669"/>
    <property type="project" value="InterPro"/>
</dbReference>
<evidence type="ECO:0000256" key="6">
    <source>
        <dbReference type="ARBA" id="ARBA00022490"/>
    </source>
</evidence>
<dbReference type="UniPathway" id="UPA00655">
    <property type="reaction ID" value="UER00711"/>
</dbReference>
<evidence type="ECO:0000256" key="11">
    <source>
        <dbReference type="ARBA" id="ARBA00022832"/>
    </source>
</evidence>
<gene>
    <name evidence="18" type="primary">accD</name>
    <name evidence="17" type="synonym">accA</name>
    <name evidence="22" type="ORF">DFJ69_3050</name>
</gene>
<dbReference type="NCBIfam" id="TIGR00515">
    <property type="entry name" value="accD"/>
    <property type="match status" value="1"/>
</dbReference>
<comment type="function">
    <text evidence="17">Component of the acetyl coenzyme A carboxylase (ACC) complex. First, biotin carboxylase catalyzes the carboxylation of biotin on its carrier protein (BCCP) and then the CO(2) group is transferred by the carboxyltransferase to acetyl-CoA to form malonyl-CoA.</text>
</comment>
<dbReference type="InterPro" id="IPR000438">
    <property type="entry name" value="Acetyl_CoA_COase_Trfase_b_su"/>
</dbReference>
<evidence type="ECO:0000256" key="15">
    <source>
        <dbReference type="ARBA" id="ARBA00025280"/>
    </source>
</evidence>
<dbReference type="Gene3D" id="3.90.226.10">
    <property type="entry name" value="2-enoyl-CoA Hydratase, Chain A, domain 1"/>
    <property type="match status" value="2"/>
</dbReference>
<evidence type="ECO:0000256" key="14">
    <source>
        <dbReference type="ARBA" id="ARBA00023160"/>
    </source>
</evidence>
<feature type="binding site" evidence="18">
    <location>
        <position position="40"/>
    </location>
    <ligand>
        <name>Zn(2+)</name>
        <dbReference type="ChEBI" id="CHEBI:29105"/>
    </ligand>
</feature>